<feature type="compositionally biased region" description="Acidic residues" evidence="1">
    <location>
        <begin position="52"/>
        <end position="61"/>
    </location>
</feature>
<sequence length="456" mass="52539">MHGYTTWWEHGETEDTVHHMGQCSNAMEDDEVDAATHMELNNPTDYNLGSSSEEEEVQEEEVPNEFAQRFYGFKDNDVPLYAGCRNWTKLQAATRVLSWKSDLNIPVEALNVIVRDIKSMLPKDNKQVENFYKAKKCSKEISLPIKKIHACKKHCMLFYDVDASLTHCRWCGTSRYKSGGRKVPNLVLTYMPIADRLQMLYMSEKTAKDMTWHADHKTADGSMVHPSDGRAWKHFDLEDPLFAHEIRNVRLGLCTDGFSPTSSCSKPYTCWPVFISVYNLPPWMALKESYVQLALLIPGRKSPGQNIDVFLRPLIDELKDLYDVGVDTYDAYRRQNFRMKAILLWTVSDFPAYAMLSGWSTHGKLACPHCIGNIDSFRLQHGGKSCWFGCHKRFLPIDHAFRRDRNGFWATKTVSSTPPPELNGFEIWQQIFAYPTVYEGTPYNPKNKKSWFWGNP</sequence>
<protein>
    <submittedName>
        <fullName evidence="2">Transposon, En/Spm-like, transposase-associated domain protein</fullName>
    </submittedName>
</protein>
<feature type="compositionally biased region" description="Polar residues" evidence="1">
    <location>
        <begin position="40"/>
        <end position="49"/>
    </location>
</feature>
<reference evidence="2" key="2">
    <citation type="submission" date="2022-01" db="EMBL/GenBank/DDBJ databases">
        <authorList>
            <person name="Yamashiro T."/>
            <person name="Shiraishi A."/>
            <person name="Satake H."/>
            <person name="Nakayama K."/>
        </authorList>
    </citation>
    <scope>NUCLEOTIDE SEQUENCE</scope>
</reference>
<gene>
    <name evidence="2" type="ORF">Tco_0992886</name>
</gene>
<name>A0ABQ5F4V5_9ASTR</name>
<evidence type="ECO:0000313" key="3">
    <source>
        <dbReference type="Proteomes" id="UP001151760"/>
    </source>
</evidence>
<proteinExistence type="predicted"/>
<reference evidence="2" key="1">
    <citation type="journal article" date="2022" name="Int. J. Mol. Sci.">
        <title>Draft Genome of Tanacetum Coccineum: Genomic Comparison of Closely Related Tanacetum-Family Plants.</title>
        <authorList>
            <person name="Yamashiro T."/>
            <person name="Shiraishi A."/>
            <person name="Nakayama K."/>
            <person name="Satake H."/>
        </authorList>
    </citation>
    <scope>NUCLEOTIDE SEQUENCE</scope>
</reference>
<evidence type="ECO:0000256" key="1">
    <source>
        <dbReference type="SAM" id="MobiDB-lite"/>
    </source>
</evidence>
<feature type="region of interest" description="Disordered" evidence="1">
    <location>
        <begin position="40"/>
        <end position="61"/>
    </location>
</feature>
<dbReference type="EMBL" id="BQNB010016965">
    <property type="protein sequence ID" value="GJT57832.1"/>
    <property type="molecule type" value="Genomic_DNA"/>
</dbReference>
<comment type="caution">
    <text evidence="2">The sequence shown here is derived from an EMBL/GenBank/DDBJ whole genome shotgun (WGS) entry which is preliminary data.</text>
</comment>
<evidence type="ECO:0000313" key="2">
    <source>
        <dbReference type="EMBL" id="GJT57832.1"/>
    </source>
</evidence>
<dbReference type="Pfam" id="PF02992">
    <property type="entry name" value="Transposase_21"/>
    <property type="match status" value="1"/>
</dbReference>
<dbReference type="InterPro" id="IPR004242">
    <property type="entry name" value="Transposase_21"/>
</dbReference>
<dbReference type="PANTHER" id="PTHR10775:SF183">
    <property type="entry name" value="TRANSPOSON, EN_SPM-LIKE, TRANSPOSASE-ASSOCIATED DOMAIN PROTEIN-RELATED"/>
    <property type="match status" value="1"/>
</dbReference>
<accession>A0ABQ5F4V5</accession>
<dbReference type="Proteomes" id="UP001151760">
    <property type="component" value="Unassembled WGS sequence"/>
</dbReference>
<organism evidence="2 3">
    <name type="scientific">Tanacetum coccineum</name>
    <dbReference type="NCBI Taxonomy" id="301880"/>
    <lineage>
        <taxon>Eukaryota</taxon>
        <taxon>Viridiplantae</taxon>
        <taxon>Streptophyta</taxon>
        <taxon>Embryophyta</taxon>
        <taxon>Tracheophyta</taxon>
        <taxon>Spermatophyta</taxon>
        <taxon>Magnoliopsida</taxon>
        <taxon>eudicotyledons</taxon>
        <taxon>Gunneridae</taxon>
        <taxon>Pentapetalae</taxon>
        <taxon>asterids</taxon>
        <taxon>campanulids</taxon>
        <taxon>Asterales</taxon>
        <taxon>Asteraceae</taxon>
        <taxon>Asteroideae</taxon>
        <taxon>Anthemideae</taxon>
        <taxon>Anthemidinae</taxon>
        <taxon>Tanacetum</taxon>
    </lineage>
</organism>
<dbReference type="PANTHER" id="PTHR10775">
    <property type="entry name" value="OS08G0208400 PROTEIN"/>
    <property type="match status" value="1"/>
</dbReference>
<keyword evidence="3" id="KW-1185">Reference proteome</keyword>